<dbReference type="CDD" id="cd11059">
    <property type="entry name" value="CYP_fungal"/>
    <property type="match status" value="1"/>
</dbReference>
<keyword evidence="9" id="KW-1185">Reference proteome</keyword>
<keyword evidence="4 5" id="KW-0408">Iron</keyword>
<dbReference type="Gene3D" id="1.10.630.10">
    <property type="entry name" value="Cytochrome P450"/>
    <property type="match status" value="1"/>
</dbReference>
<dbReference type="PRINTS" id="PR00463">
    <property type="entry name" value="EP450I"/>
</dbReference>
<keyword evidence="7" id="KW-0732">Signal</keyword>
<proteinExistence type="inferred from homology"/>
<evidence type="ECO:0000256" key="6">
    <source>
        <dbReference type="RuleBase" id="RU000461"/>
    </source>
</evidence>
<evidence type="ECO:0000256" key="5">
    <source>
        <dbReference type="PIRSR" id="PIRSR602401-1"/>
    </source>
</evidence>
<dbReference type="PANTHER" id="PTHR24305">
    <property type="entry name" value="CYTOCHROME P450"/>
    <property type="match status" value="1"/>
</dbReference>
<evidence type="ECO:0000256" key="2">
    <source>
        <dbReference type="ARBA" id="ARBA00022723"/>
    </source>
</evidence>
<evidence type="ECO:0000256" key="1">
    <source>
        <dbReference type="ARBA" id="ARBA00001971"/>
    </source>
</evidence>
<dbReference type="AlphaFoldDB" id="A0AAN8I406"/>
<accession>A0AAN8I406</accession>
<dbReference type="GO" id="GO:0016705">
    <property type="term" value="F:oxidoreductase activity, acting on paired donors, with incorporation or reduction of molecular oxygen"/>
    <property type="evidence" value="ECO:0007669"/>
    <property type="project" value="InterPro"/>
</dbReference>
<keyword evidence="5 6" id="KW-0349">Heme</keyword>
<comment type="caution">
    <text evidence="8">The sequence shown here is derived from an EMBL/GenBank/DDBJ whole genome shotgun (WGS) entry which is preliminary data.</text>
</comment>
<evidence type="ECO:0000256" key="3">
    <source>
        <dbReference type="ARBA" id="ARBA00023002"/>
    </source>
</evidence>
<dbReference type="Pfam" id="PF00067">
    <property type="entry name" value="p450"/>
    <property type="match status" value="1"/>
</dbReference>
<dbReference type="PROSITE" id="PS00086">
    <property type="entry name" value="CYTOCHROME_P450"/>
    <property type="match status" value="1"/>
</dbReference>
<feature type="chain" id="PRO_5042915598" description="Cytochrome P450" evidence="7">
    <location>
        <begin position="25"/>
        <end position="522"/>
    </location>
</feature>
<protein>
    <recommendedName>
        <fullName evidence="10">Cytochrome P450</fullName>
    </recommendedName>
</protein>
<comment type="cofactor">
    <cofactor evidence="1 5">
        <name>heme</name>
        <dbReference type="ChEBI" id="CHEBI:30413"/>
    </cofactor>
</comment>
<dbReference type="PRINTS" id="PR00385">
    <property type="entry name" value="P450"/>
</dbReference>
<feature type="binding site" description="axial binding residue" evidence="5">
    <location>
        <position position="459"/>
    </location>
    <ligand>
        <name>heme</name>
        <dbReference type="ChEBI" id="CHEBI:30413"/>
    </ligand>
    <ligandPart>
        <name>Fe</name>
        <dbReference type="ChEBI" id="CHEBI:18248"/>
    </ligandPart>
</feature>
<comment type="similarity">
    <text evidence="6">Belongs to the cytochrome P450 family.</text>
</comment>
<dbReference type="GO" id="GO:0005506">
    <property type="term" value="F:iron ion binding"/>
    <property type="evidence" value="ECO:0007669"/>
    <property type="project" value="InterPro"/>
</dbReference>
<keyword evidence="6" id="KW-0503">Monooxygenase</keyword>
<dbReference type="PANTHER" id="PTHR24305:SF164">
    <property type="entry name" value="P450, PUTATIVE (EUROFUNG)-RELATED"/>
    <property type="match status" value="1"/>
</dbReference>
<evidence type="ECO:0000313" key="8">
    <source>
        <dbReference type="EMBL" id="KAK5949220.1"/>
    </source>
</evidence>
<dbReference type="EMBL" id="JAKLMC020000038">
    <property type="protein sequence ID" value="KAK5949220.1"/>
    <property type="molecule type" value="Genomic_DNA"/>
</dbReference>
<dbReference type="GO" id="GO:0004497">
    <property type="term" value="F:monooxygenase activity"/>
    <property type="evidence" value="ECO:0007669"/>
    <property type="project" value="UniProtKB-KW"/>
</dbReference>
<reference evidence="8 9" key="1">
    <citation type="submission" date="2022-12" db="EMBL/GenBank/DDBJ databases">
        <title>Genomic features and morphological characterization of a novel Knufia sp. strain isolated from spacecraft assembly facility.</title>
        <authorList>
            <person name="Teixeira M."/>
            <person name="Chander A.M."/>
            <person name="Stajich J.E."/>
            <person name="Venkateswaran K."/>
        </authorList>
    </citation>
    <scope>NUCLEOTIDE SEQUENCE [LARGE SCALE GENOMIC DNA]</scope>
    <source>
        <strain evidence="8 9">FJI-L2-BK-P2</strain>
    </source>
</reference>
<dbReference type="InterPro" id="IPR036396">
    <property type="entry name" value="Cyt_P450_sf"/>
</dbReference>
<name>A0AAN8I406_9EURO</name>
<dbReference type="InterPro" id="IPR002401">
    <property type="entry name" value="Cyt_P450_E_grp-I"/>
</dbReference>
<dbReference type="InterPro" id="IPR017972">
    <property type="entry name" value="Cyt_P450_CS"/>
</dbReference>
<dbReference type="InterPro" id="IPR001128">
    <property type="entry name" value="Cyt_P450"/>
</dbReference>
<evidence type="ECO:0000256" key="4">
    <source>
        <dbReference type="ARBA" id="ARBA00023004"/>
    </source>
</evidence>
<sequence>MAIHAAASAALCVIALCLSVLWRAHQSYKRLQHVPGPISYAVTRFRLAYDAWHARSIHEIRHLHQKYGPIVRVGPNQVSFNSLSALRTIYGAGSGFQRTSFYKMFDVYGTPNLFTFASGVAHRDRKKLISHMYSNQKLMEEQSVKMIKRKVQSFLTMLKTEPESASEIFTSLHYFSFDAISEFVYGSEFGGTNALSGNKVDRRLIDDILDPARRRLAWSAVHFPAYTKWITTRTGLVGTVVESLGLLPMNKPFTYSGIRNHALQAFHQHKGAIKSGEKPANDTSVIGRLFQVREKHNLSDMDIASECADHLLAGIDTTADSLMFVIWALSLPAHQKYQDQLRTELLNLQVDDGGWPEAKELSRLTWLNAIVKESLRLYTPLPAFEPRSAPVDTTIDGLSIPAHTIVGMSPYCLHRQESVFPEPHVFKPERWLAEDGSLLPESAAQNKWFWAFSSGARMCIGLHLASAEMLMLIAAVYRQYTTSARHPDTTPGITSRYEIFSDETMDKMKEHECWIDFHSYSG</sequence>
<keyword evidence="3 6" id="KW-0560">Oxidoreductase</keyword>
<organism evidence="8 9">
    <name type="scientific">Knufia fluminis</name>
    <dbReference type="NCBI Taxonomy" id="191047"/>
    <lineage>
        <taxon>Eukaryota</taxon>
        <taxon>Fungi</taxon>
        <taxon>Dikarya</taxon>
        <taxon>Ascomycota</taxon>
        <taxon>Pezizomycotina</taxon>
        <taxon>Eurotiomycetes</taxon>
        <taxon>Chaetothyriomycetidae</taxon>
        <taxon>Chaetothyriales</taxon>
        <taxon>Trichomeriaceae</taxon>
        <taxon>Knufia</taxon>
    </lineage>
</organism>
<evidence type="ECO:0000256" key="7">
    <source>
        <dbReference type="SAM" id="SignalP"/>
    </source>
</evidence>
<keyword evidence="2 5" id="KW-0479">Metal-binding</keyword>
<dbReference type="SUPFAM" id="SSF48264">
    <property type="entry name" value="Cytochrome P450"/>
    <property type="match status" value="1"/>
</dbReference>
<gene>
    <name evidence="8" type="ORF">OHC33_009761</name>
</gene>
<evidence type="ECO:0008006" key="10">
    <source>
        <dbReference type="Google" id="ProtNLM"/>
    </source>
</evidence>
<dbReference type="InterPro" id="IPR050121">
    <property type="entry name" value="Cytochrome_P450_monoxygenase"/>
</dbReference>
<dbReference type="Proteomes" id="UP001316803">
    <property type="component" value="Unassembled WGS sequence"/>
</dbReference>
<dbReference type="GO" id="GO:0020037">
    <property type="term" value="F:heme binding"/>
    <property type="evidence" value="ECO:0007669"/>
    <property type="project" value="InterPro"/>
</dbReference>
<evidence type="ECO:0000313" key="9">
    <source>
        <dbReference type="Proteomes" id="UP001316803"/>
    </source>
</evidence>
<feature type="signal peptide" evidence="7">
    <location>
        <begin position="1"/>
        <end position="24"/>
    </location>
</feature>